<evidence type="ECO:0000313" key="3">
    <source>
        <dbReference type="Proteomes" id="UP000008370"/>
    </source>
</evidence>
<protein>
    <submittedName>
        <fullName evidence="2">Uncharacterized protein</fullName>
    </submittedName>
</protein>
<dbReference type="RefSeq" id="XP_007395173.1">
    <property type="nucleotide sequence ID" value="XM_007395111.1"/>
</dbReference>
<feature type="compositionally biased region" description="Basic residues" evidence="1">
    <location>
        <begin position="86"/>
        <end position="97"/>
    </location>
</feature>
<dbReference type="Proteomes" id="UP000008370">
    <property type="component" value="Unassembled WGS sequence"/>
</dbReference>
<gene>
    <name evidence="2" type="ORF">PHACADRAFT_255077</name>
</gene>
<evidence type="ECO:0000256" key="1">
    <source>
        <dbReference type="SAM" id="MobiDB-lite"/>
    </source>
</evidence>
<proteinExistence type="predicted"/>
<dbReference type="KEGG" id="pco:PHACADRAFT_255077"/>
<dbReference type="InParanoid" id="K5X3J4"/>
<dbReference type="EMBL" id="JH930471">
    <property type="protein sequence ID" value="EKM57362.1"/>
    <property type="molecule type" value="Genomic_DNA"/>
</dbReference>
<accession>K5X3J4</accession>
<dbReference type="HOGENOM" id="CLU_2251011_0_0_1"/>
<evidence type="ECO:0000313" key="2">
    <source>
        <dbReference type="EMBL" id="EKM57362.1"/>
    </source>
</evidence>
<organism evidence="2 3">
    <name type="scientific">Phanerochaete carnosa (strain HHB-10118-sp)</name>
    <name type="common">White-rot fungus</name>
    <name type="synonym">Peniophora carnosa</name>
    <dbReference type="NCBI Taxonomy" id="650164"/>
    <lineage>
        <taxon>Eukaryota</taxon>
        <taxon>Fungi</taxon>
        <taxon>Dikarya</taxon>
        <taxon>Basidiomycota</taxon>
        <taxon>Agaricomycotina</taxon>
        <taxon>Agaricomycetes</taxon>
        <taxon>Polyporales</taxon>
        <taxon>Phanerochaetaceae</taxon>
        <taxon>Phanerochaete</taxon>
    </lineage>
</organism>
<dbReference type="GeneID" id="18916217"/>
<dbReference type="AlphaFoldDB" id="K5X3J4"/>
<feature type="region of interest" description="Disordered" evidence="1">
    <location>
        <begin position="80"/>
        <end position="104"/>
    </location>
</feature>
<feature type="region of interest" description="Disordered" evidence="1">
    <location>
        <begin position="1"/>
        <end position="20"/>
    </location>
</feature>
<sequence length="104" mass="11113">MQASPTISPGERNPETSTLSTSTVAGTLMNVPGPFVAGMPTNSSFVATDDDDRATINVSPPPDAEQMRQQALAQMLAEDPAPMWRPRARTRSRSRRRCAVDGGA</sequence>
<reference evidence="2 3" key="1">
    <citation type="journal article" date="2012" name="BMC Genomics">
        <title>Comparative genomics of the white-rot fungi, Phanerochaete carnosa and P. chrysosporium, to elucidate the genetic basis of the distinct wood types they colonize.</title>
        <authorList>
            <person name="Suzuki H."/>
            <person name="MacDonald J."/>
            <person name="Syed K."/>
            <person name="Salamov A."/>
            <person name="Hori C."/>
            <person name="Aerts A."/>
            <person name="Henrissat B."/>
            <person name="Wiebenga A."/>
            <person name="vanKuyk P.A."/>
            <person name="Barry K."/>
            <person name="Lindquist E."/>
            <person name="LaButti K."/>
            <person name="Lapidus A."/>
            <person name="Lucas S."/>
            <person name="Coutinho P."/>
            <person name="Gong Y."/>
            <person name="Samejima M."/>
            <person name="Mahadevan R."/>
            <person name="Abou-Zaid M."/>
            <person name="de Vries R.P."/>
            <person name="Igarashi K."/>
            <person name="Yadav J.S."/>
            <person name="Grigoriev I.V."/>
            <person name="Master E.R."/>
        </authorList>
    </citation>
    <scope>NUCLEOTIDE SEQUENCE [LARGE SCALE GENOMIC DNA]</scope>
    <source>
        <strain evidence="2 3">HHB-10118-sp</strain>
    </source>
</reference>
<keyword evidence="3" id="KW-1185">Reference proteome</keyword>
<name>K5X3J4_PHACS</name>